<evidence type="ECO:0000313" key="6">
    <source>
        <dbReference type="EMBL" id="MBI1707680.1"/>
    </source>
</evidence>
<name>A0A109DCS4_9LACO</name>
<proteinExistence type="predicted"/>
<evidence type="ECO:0000313" key="5">
    <source>
        <dbReference type="EMBL" id="KWU03037.1"/>
    </source>
</evidence>
<dbReference type="SUPFAM" id="SSF46689">
    <property type="entry name" value="Homeodomain-like"/>
    <property type="match status" value="1"/>
</dbReference>
<dbReference type="PROSITE" id="PS01124">
    <property type="entry name" value="HTH_ARAC_FAMILY_2"/>
    <property type="match status" value="1"/>
</dbReference>
<evidence type="ECO:0000313" key="7">
    <source>
        <dbReference type="Proteomes" id="UP000067598"/>
    </source>
</evidence>
<dbReference type="EMBL" id="LJGP01000046">
    <property type="protein sequence ID" value="KWU03037.1"/>
    <property type="molecule type" value="Genomic_DNA"/>
</dbReference>
<dbReference type="InterPro" id="IPR009057">
    <property type="entry name" value="Homeodomain-like_sf"/>
</dbReference>
<reference evidence="5 7" key="1">
    <citation type="journal article" date="2016" name="Microbiology (Mosc.)">
        <title>Comparison of Lactobacillus crispatus isolates from Lactobacillus-dominated vaginal microbiomes with isolates from microbiomes containing bacterial vaginosis-associated bacteria.</title>
        <authorList>
            <person name="Abdelmaksoud A.A."/>
            <person name="Koparde V.N."/>
            <person name="Sheth N.U."/>
            <person name="Serrano M.G."/>
            <person name="Glascock A.L."/>
            <person name="Fettweis J.M."/>
            <person name="Strauss Iii J.F."/>
            <person name="Buck G.A."/>
            <person name="Jefferson K.K."/>
        </authorList>
    </citation>
    <scope>NUCLEOTIDE SEQUENCE [LARGE SCALE GENOMIC DNA]</scope>
    <source>
        <strain evidence="5 7">VMC3</strain>
    </source>
</reference>
<sequence length="295" mass="34324">MQVIYYDSNSVLKTLNLQQNKSKNFHIEFIEALNPCKILAGNTEFILDQYDIVISKHFQNVKVIGQTNPVIRWYAVELKYPAPLNQYLVADNALIHDLMNIKNQKVNYIVFRNLDNQICHSYLNSLELIINQSDHDQYFTFQAQGITGLLFTELLHKHREKIGKSVSRFPSNDVKYASRDSQSGAIMTYLAVHNGNVTLQQMADHFGYQKNYLSRLCKKLFDLDFIHLRLNIRMNLASEHLRLTNMSINEISSELGYRESSTFIQNFIKAKHMTPASYRNLYQKQQSENAHPEDP</sequence>
<dbReference type="EMBL" id="JACCPP010000009">
    <property type="protein sequence ID" value="MBI1707680.1"/>
    <property type="molecule type" value="Genomic_DNA"/>
</dbReference>
<accession>A0A109DCS4</accession>
<protein>
    <submittedName>
        <fullName evidence="5">Transcriptional regulator</fullName>
    </submittedName>
</protein>
<organism evidence="5 7">
    <name type="scientific">Lactobacillus crispatus</name>
    <dbReference type="NCBI Taxonomy" id="47770"/>
    <lineage>
        <taxon>Bacteria</taxon>
        <taxon>Bacillati</taxon>
        <taxon>Bacillota</taxon>
        <taxon>Bacilli</taxon>
        <taxon>Lactobacillales</taxon>
        <taxon>Lactobacillaceae</taxon>
        <taxon>Lactobacillus</taxon>
    </lineage>
</organism>
<evidence type="ECO:0000259" key="4">
    <source>
        <dbReference type="PROSITE" id="PS01124"/>
    </source>
</evidence>
<dbReference type="Proteomes" id="UP001194414">
    <property type="component" value="Unassembled WGS sequence"/>
</dbReference>
<dbReference type="PANTHER" id="PTHR43280">
    <property type="entry name" value="ARAC-FAMILY TRANSCRIPTIONAL REGULATOR"/>
    <property type="match status" value="1"/>
</dbReference>
<dbReference type="Proteomes" id="UP000067598">
    <property type="component" value="Unassembled WGS sequence"/>
</dbReference>
<dbReference type="GO" id="GO:0003700">
    <property type="term" value="F:DNA-binding transcription factor activity"/>
    <property type="evidence" value="ECO:0007669"/>
    <property type="project" value="InterPro"/>
</dbReference>
<dbReference type="PATRIC" id="fig|47770.28.peg.1389"/>
<keyword evidence="2" id="KW-0238">DNA-binding</keyword>
<evidence type="ECO:0000256" key="3">
    <source>
        <dbReference type="ARBA" id="ARBA00023163"/>
    </source>
</evidence>
<dbReference type="SMART" id="SM00342">
    <property type="entry name" value="HTH_ARAC"/>
    <property type="match status" value="1"/>
</dbReference>
<dbReference type="AlphaFoldDB" id="A0A109DCS4"/>
<gene>
    <name evidence="5" type="ORF">AEL95_09355</name>
    <name evidence="6" type="ORF">HYQ56_0659</name>
</gene>
<dbReference type="GO" id="GO:0043565">
    <property type="term" value="F:sequence-specific DNA binding"/>
    <property type="evidence" value="ECO:0007669"/>
    <property type="project" value="InterPro"/>
</dbReference>
<keyword evidence="1" id="KW-0805">Transcription regulation</keyword>
<comment type="caution">
    <text evidence="5">The sequence shown here is derived from an EMBL/GenBank/DDBJ whole genome shotgun (WGS) entry which is preliminary data.</text>
</comment>
<evidence type="ECO:0000256" key="2">
    <source>
        <dbReference type="ARBA" id="ARBA00023125"/>
    </source>
</evidence>
<reference evidence="6" key="2">
    <citation type="submission" date="2020-07" db="EMBL/GenBank/DDBJ databases">
        <title>Comparative genomics analyses of Lactobacillus crispatus isolated from different ecological niches.</title>
        <authorList>
            <person name="Mancino W."/>
            <person name="Mancabelli L."/>
            <person name="Lugli G.A."/>
            <person name="Milani C."/>
            <person name="Viappiani A."/>
            <person name="Anzalone R."/>
            <person name="Longhi G."/>
            <person name="Ventura M."/>
            <person name="Turroni F."/>
        </authorList>
    </citation>
    <scope>NUCLEOTIDE SEQUENCE</scope>
    <source>
        <strain evidence="6">LB65</strain>
    </source>
</reference>
<dbReference type="PANTHER" id="PTHR43280:SF10">
    <property type="entry name" value="REGULATORY PROTEIN POCR"/>
    <property type="match status" value="1"/>
</dbReference>
<keyword evidence="3" id="KW-0804">Transcription</keyword>
<dbReference type="Gene3D" id="1.10.10.60">
    <property type="entry name" value="Homeodomain-like"/>
    <property type="match status" value="2"/>
</dbReference>
<evidence type="ECO:0000256" key="1">
    <source>
        <dbReference type="ARBA" id="ARBA00023015"/>
    </source>
</evidence>
<dbReference type="Pfam" id="PF12833">
    <property type="entry name" value="HTH_18"/>
    <property type="match status" value="1"/>
</dbReference>
<feature type="domain" description="HTH araC/xylS-type" evidence="4">
    <location>
        <begin position="184"/>
        <end position="281"/>
    </location>
</feature>
<dbReference type="RefSeq" id="WP_081079817.1">
    <property type="nucleotide sequence ID" value="NZ_CP059140.1"/>
</dbReference>
<dbReference type="InterPro" id="IPR018060">
    <property type="entry name" value="HTH_AraC"/>
</dbReference>